<dbReference type="PANTHER" id="PTHR43244">
    <property type="match status" value="1"/>
</dbReference>
<gene>
    <name evidence="3" type="ORF">L5G33_04055</name>
</gene>
<accession>A0ABS9IQ13</accession>
<dbReference type="EMBL" id="JAKKOR010000003">
    <property type="protein sequence ID" value="MCF8587641.1"/>
    <property type="molecule type" value="Genomic_DNA"/>
</dbReference>
<sequence>MPDYGHDLRFGVFVTPTSAAPLRAVELAVDADRAGLDLVTVQDHPYQPKLLDAWTLMSFIAARTDAITVSGNVTNLPLRPPAVLARSAAALDLLSGGRLEMALGSGGFFDAIVAMGGPRRTPGEARRALSEAIDVMRELWDTSTRSGVHFQGEFYTVDGAKRGPAPAHPVPISVGAYGPRMLALIGTKCDGWVPSLSYLPNGVADLAEMNARIDDAAAEAGRDPEDVRRILNLGGTFDDDRDGLLAGPPESWTSDLAMLAVEHGISDFVFATDDADTIARIGAEVAPATRETVAVARG</sequence>
<dbReference type="InterPro" id="IPR050564">
    <property type="entry name" value="F420-G6PD/mer"/>
</dbReference>
<dbReference type="RefSeq" id="WP_236996881.1">
    <property type="nucleotide sequence ID" value="NZ_JAKKOR010000003.1"/>
</dbReference>
<name>A0ABS9IQ13_9ACTN</name>
<evidence type="ECO:0000313" key="3">
    <source>
        <dbReference type="EMBL" id="MCF8587641.1"/>
    </source>
</evidence>
<evidence type="ECO:0000259" key="2">
    <source>
        <dbReference type="Pfam" id="PF00296"/>
    </source>
</evidence>
<dbReference type="PANTHER" id="PTHR43244:SF1">
    <property type="entry name" value="5,10-METHYLENETETRAHYDROMETHANOPTERIN REDUCTASE"/>
    <property type="match status" value="1"/>
</dbReference>
<dbReference type="SUPFAM" id="SSF51679">
    <property type="entry name" value="Bacterial luciferase-like"/>
    <property type="match status" value="1"/>
</dbReference>
<dbReference type="Pfam" id="PF00296">
    <property type="entry name" value="Bac_luciferase"/>
    <property type="match status" value="1"/>
</dbReference>
<comment type="caution">
    <text evidence="3">The sequence shown here is derived from an EMBL/GenBank/DDBJ whole genome shotgun (WGS) entry which is preliminary data.</text>
</comment>
<feature type="domain" description="Luciferase-like" evidence="2">
    <location>
        <begin position="10"/>
        <end position="242"/>
    </location>
</feature>
<dbReference type="Gene3D" id="3.20.20.30">
    <property type="entry name" value="Luciferase-like domain"/>
    <property type="match status" value="1"/>
</dbReference>
<dbReference type="Proteomes" id="UP001200110">
    <property type="component" value="Unassembled WGS sequence"/>
</dbReference>
<dbReference type="CDD" id="cd01097">
    <property type="entry name" value="Tetrahydromethanopterin_reductase"/>
    <property type="match status" value="1"/>
</dbReference>
<evidence type="ECO:0000256" key="1">
    <source>
        <dbReference type="ARBA" id="ARBA00023002"/>
    </source>
</evidence>
<dbReference type="InterPro" id="IPR036661">
    <property type="entry name" value="Luciferase-like_sf"/>
</dbReference>
<dbReference type="InterPro" id="IPR011251">
    <property type="entry name" value="Luciferase-like_dom"/>
</dbReference>
<proteinExistence type="predicted"/>
<keyword evidence="4" id="KW-1185">Reference proteome</keyword>
<protein>
    <submittedName>
        <fullName evidence="3">LLM class flavin-dependent oxidoreductase</fullName>
    </submittedName>
</protein>
<keyword evidence="1" id="KW-0560">Oxidoreductase</keyword>
<reference evidence="3 4" key="1">
    <citation type="submission" date="2022-01" db="EMBL/GenBank/DDBJ databases">
        <authorList>
            <person name="Huang Y."/>
        </authorList>
    </citation>
    <scope>NUCLEOTIDE SEQUENCE [LARGE SCALE GENOMIC DNA]</scope>
    <source>
        <strain evidence="3 4">HY366</strain>
    </source>
</reference>
<organism evidence="3 4">
    <name type="scientific">Gordonia liuliyuniae</name>
    <dbReference type="NCBI Taxonomy" id="2911517"/>
    <lineage>
        <taxon>Bacteria</taxon>
        <taxon>Bacillati</taxon>
        <taxon>Actinomycetota</taxon>
        <taxon>Actinomycetes</taxon>
        <taxon>Mycobacteriales</taxon>
        <taxon>Gordoniaceae</taxon>
        <taxon>Gordonia</taxon>
    </lineage>
</organism>
<evidence type="ECO:0000313" key="4">
    <source>
        <dbReference type="Proteomes" id="UP001200110"/>
    </source>
</evidence>